<dbReference type="Proteomes" id="UP001597191">
    <property type="component" value="Unassembled WGS sequence"/>
</dbReference>
<comment type="caution">
    <text evidence="1">The sequence shown here is derived from an EMBL/GenBank/DDBJ whole genome shotgun (WGS) entry which is preliminary data.</text>
</comment>
<sequence length="105" mass="11960">MTTNLNDFPANEFAAFSTTKMAYFLPYTEATTPEMIKNFFGADFGKKADLINNKLVVLGGEGWSPVDYNTIIARFVNNKYKVMDVDYYRRNFNDPITDSEGKGIF</sequence>
<dbReference type="RefSeq" id="WP_125650049.1">
    <property type="nucleotide sequence ID" value="NZ_JBHTOH010000087.1"/>
</dbReference>
<reference evidence="2" key="1">
    <citation type="journal article" date="2019" name="Int. J. Syst. Evol. Microbiol.">
        <title>The Global Catalogue of Microorganisms (GCM) 10K type strain sequencing project: providing services to taxonomists for standard genome sequencing and annotation.</title>
        <authorList>
            <consortium name="The Broad Institute Genomics Platform"/>
            <consortium name="The Broad Institute Genome Sequencing Center for Infectious Disease"/>
            <person name="Wu L."/>
            <person name="Ma J."/>
        </authorList>
    </citation>
    <scope>NUCLEOTIDE SEQUENCE [LARGE SCALE GENOMIC DNA]</scope>
    <source>
        <strain evidence="2">CCM 8937</strain>
    </source>
</reference>
<name>A0ABW4BPB0_9LACO</name>
<accession>A0ABW4BPB0</accession>
<gene>
    <name evidence="1" type="ORF">ACFQ4R_09245</name>
</gene>
<organism evidence="1 2">
    <name type="scientific">Lapidilactobacillus gannanensis</name>
    <dbReference type="NCBI Taxonomy" id="2486002"/>
    <lineage>
        <taxon>Bacteria</taxon>
        <taxon>Bacillati</taxon>
        <taxon>Bacillota</taxon>
        <taxon>Bacilli</taxon>
        <taxon>Lactobacillales</taxon>
        <taxon>Lactobacillaceae</taxon>
        <taxon>Lapidilactobacillus</taxon>
    </lineage>
</organism>
<evidence type="ECO:0000313" key="1">
    <source>
        <dbReference type="EMBL" id="MFD1411769.1"/>
    </source>
</evidence>
<proteinExistence type="predicted"/>
<evidence type="ECO:0000313" key="2">
    <source>
        <dbReference type="Proteomes" id="UP001597191"/>
    </source>
</evidence>
<protein>
    <submittedName>
        <fullName evidence="1">Uncharacterized protein</fullName>
    </submittedName>
</protein>
<dbReference type="EMBL" id="JBHTOH010000087">
    <property type="protein sequence ID" value="MFD1411769.1"/>
    <property type="molecule type" value="Genomic_DNA"/>
</dbReference>
<keyword evidence="2" id="KW-1185">Reference proteome</keyword>